<feature type="domain" description="HTH myb-type" evidence="9">
    <location>
        <begin position="12"/>
        <end position="64"/>
    </location>
</feature>
<reference evidence="10 12" key="2">
    <citation type="journal article" date="2018" name="Plant J.">
        <title>The Physcomitrella patens chromosome-scale assembly reveals moss genome structure and evolution.</title>
        <authorList>
            <person name="Lang D."/>
            <person name="Ullrich K.K."/>
            <person name="Murat F."/>
            <person name="Fuchs J."/>
            <person name="Jenkins J."/>
            <person name="Haas F.B."/>
            <person name="Piednoel M."/>
            <person name="Gundlach H."/>
            <person name="Van Bel M."/>
            <person name="Meyberg R."/>
            <person name="Vives C."/>
            <person name="Morata J."/>
            <person name="Symeonidi A."/>
            <person name="Hiss M."/>
            <person name="Muchero W."/>
            <person name="Kamisugi Y."/>
            <person name="Saleh O."/>
            <person name="Blanc G."/>
            <person name="Decker E.L."/>
            <person name="van Gessel N."/>
            <person name="Grimwood J."/>
            <person name="Hayes R.D."/>
            <person name="Graham S.W."/>
            <person name="Gunter L.E."/>
            <person name="McDaniel S.F."/>
            <person name="Hoernstein S.N.W."/>
            <person name="Larsson A."/>
            <person name="Li F.W."/>
            <person name="Perroud P.F."/>
            <person name="Phillips J."/>
            <person name="Ranjan P."/>
            <person name="Rokshar D.S."/>
            <person name="Rothfels C.J."/>
            <person name="Schneider L."/>
            <person name="Shu S."/>
            <person name="Stevenson D.W."/>
            <person name="Thummler F."/>
            <person name="Tillich M."/>
            <person name="Villarreal Aguilar J.C."/>
            <person name="Widiez T."/>
            <person name="Wong G.K."/>
            <person name="Wymore A."/>
            <person name="Zhang Y."/>
            <person name="Zimmer A.D."/>
            <person name="Quatrano R.S."/>
            <person name="Mayer K.F.X."/>
            <person name="Goodstein D."/>
            <person name="Casacuberta J.M."/>
            <person name="Vandepoele K."/>
            <person name="Reski R."/>
            <person name="Cuming A.C."/>
            <person name="Tuskan G.A."/>
            <person name="Maumus F."/>
            <person name="Salse J."/>
            <person name="Schmutz J."/>
            <person name="Rensing S.A."/>
        </authorList>
    </citation>
    <scope>NUCLEOTIDE SEQUENCE [LARGE SCALE GENOMIC DNA]</scope>
    <source>
        <strain evidence="11 12">cv. Gransden 2004</strain>
    </source>
</reference>
<evidence type="ECO:0000313" key="11">
    <source>
        <dbReference type="EnsemblPlants" id="Pp3c7_23490V3.1"/>
    </source>
</evidence>
<keyword evidence="3" id="KW-0805">Transcription regulation</keyword>
<dbReference type="InterPro" id="IPR009057">
    <property type="entry name" value="Homeodomain-like_sf"/>
</dbReference>
<dbReference type="CDD" id="cd00167">
    <property type="entry name" value="SANT"/>
    <property type="match status" value="2"/>
</dbReference>
<evidence type="ECO:0000313" key="12">
    <source>
        <dbReference type="Proteomes" id="UP000006727"/>
    </source>
</evidence>
<accession>A0A2K1KCT5</accession>
<dbReference type="AlphaFoldDB" id="A0A2K1KCT5"/>
<dbReference type="EMBL" id="ABEU02000007">
    <property type="protein sequence ID" value="PNR51571.1"/>
    <property type="molecule type" value="Genomic_DNA"/>
</dbReference>
<feature type="region of interest" description="Disordered" evidence="7">
    <location>
        <begin position="267"/>
        <end position="287"/>
    </location>
</feature>
<dbReference type="GO" id="GO:0051707">
    <property type="term" value="P:response to other organism"/>
    <property type="evidence" value="ECO:0007669"/>
    <property type="project" value="UniProtKB-ARBA"/>
</dbReference>
<dbReference type="FunFam" id="1.10.10.60:FF:000394">
    <property type="entry name" value="MYB transcription factor"/>
    <property type="match status" value="1"/>
</dbReference>
<dbReference type="RefSeq" id="XP_024379919.1">
    <property type="nucleotide sequence ID" value="XM_024524151.2"/>
</dbReference>
<sequence>MGRAPGNCDEKEAGLRKGPWTPDEDRKLVAYIQEHGHGSWRALPKNAGLMRCGKSCRLRWTNYLRPDIKRGRFSEAEDQMIVHLHSILGNRWSTIAAHLPGRTDNEIKNYWNTYLKKRLLQLGIDPVTHKECSTADLVLEGADMNPLVSSTLSHMSQWDRVRMETEARLTSATSFSKSAVAGGIIHPRSSFSDLEAVLQRVLGSDTFMGPWKSQVATDSASQPIPGAASQAVFADLQNVFQGLEASSPSSASFESLYSACANQLAESSSMNSHGSGHDDYHSPVSSTITSSKLLNPMSPTSILSPLSNSSDILWDCNQDTSFWQTQQVNGLLMDSSTQTLPEASSHNYDQDQLIGEPNLDARYGDSSTRESTLRYLLPENCHSFYNLDFPQYLLQTNCKSTAAQILSAAPHIIGNPVSGRK</sequence>
<feature type="domain" description="HTH myb-type" evidence="9">
    <location>
        <begin position="65"/>
        <end position="119"/>
    </location>
</feature>
<evidence type="ECO:0000313" key="10">
    <source>
        <dbReference type="EMBL" id="PNR51571.1"/>
    </source>
</evidence>
<dbReference type="Gramene" id="Pp3c7_23490V3.1">
    <property type="protein sequence ID" value="Pp3c7_23490V3.1"/>
    <property type="gene ID" value="Pp3c7_23490"/>
</dbReference>
<dbReference type="InterPro" id="IPR017930">
    <property type="entry name" value="Myb_dom"/>
</dbReference>
<dbReference type="PANTHER" id="PTHR10641:SF1387">
    <property type="entry name" value="OS08G0486300 PROTEIN"/>
    <property type="match status" value="1"/>
</dbReference>
<keyword evidence="5" id="KW-0804">Transcription</keyword>
<evidence type="ECO:0000259" key="8">
    <source>
        <dbReference type="PROSITE" id="PS50090"/>
    </source>
</evidence>
<dbReference type="PROSITE" id="PS50090">
    <property type="entry name" value="MYB_LIKE"/>
    <property type="match status" value="2"/>
</dbReference>
<keyword evidence="6" id="KW-0539">Nucleus</keyword>
<reference evidence="10 12" key="1">
    <citation type="journal article" date="2008" name="Science">
        <title>The Physcomitrella genome reveals evolutionary insights into the conquest of land by plants.</title>
        <authorList>
            <person name="Rensing S."/>
            <person name="Lang D."/>
            <person name="Zimmer A."/>
            <person name="Terry A."/>
            <person name="Salamov A."/>
            <person name="Shapiro H."/>
            <person name="Nishiyama T."/>
            <person name="Perroud P.-F."/>
            <person name="Lindquist E."/>
            <person name="Kamisugi Y."/>
            <person name="Tanahashi T."/>
            <person name="Sakakibara K."/>
            <person name="Fujita T."/>
            <person name="Oishi K."/>
            <person name="Shin-I T."/>
            <person name="Kuroki Y."/>
            <person name="Toyoda A."/>
            <person name="Suzuki Y."/>
            <person name="Hashimoto A."/>
            <person name="Yamaguchi K."/>
            <person name="Sugano A."/>
            <person name="Kohara Y."/>
            <person name="Fujiyama A."/>
            <person name="Anterola A."/>
            <person name="Aoki S."/>
            <person name="Ashton N."/>
            <person name="Barbazuk W.B."/>
            <person name="Barker E."/>
            <person name="Bennetzen J."/>
            <person name="Bezanilla M."/>
            <person name="Blankenship R."/>
            <person name="Cho S.H."/>
            <person name="Dutcher S."/>
            <person name="Estelle M."/>
            <person name="Fawcett J.A."/>
            <person name="Gundlach H."/>
            <person name="Hanada K."/>
            <person name="Heyl A."/>
            <person name="Hicks K.A."/>
            <person name="Hugh J."/>
            <person name="Lohr M."/>
            <person name="Mayer K."/>
            <person name="Melkozernov A."/>
            <person name="Murata T."/>
            <person name="Nelson D."/>
            <person name="Pils B."/>
            <person name="Prigge M."/>
            <person name="Reiss B."/>
            <person name="Renner T."/>
            <person name="Rombauts S."/>
            <person name="Rushton P."/>
            <person name="Sanderfoot A."/>
            <person name="Schween G."/>
            <person name="Shiu S.-H."/>
            <person name="Stueber K."/>
            <person name="Theodoulou F.L."/>
            <person name="Tu H."/>
            <person name="Van de Peer Y."/>
            <person name="Verrier P.J."/>
            <person name="Waters E."/>
            <person name="Wood A."/>
            <person name="Yang L."/>
            <person name="Cove D."/>
            <person name="Cuming A."/>
            <person name="Hasebe M."/>
            <person name="Lucas S."/>
            <person name="Mishler D.B."/>
            <person name="Reski R."/>
            <person name="Grigoriev I."/>
            <person name="Quatrano R.S."/>
            <person name="Boore J.L."/>
        </authorList>
    </citation>
    <scope>NUCLEOTIDE SEQUENCE [LARGE SCALE GENOMIC DNA]</scope>
    <source>
        <strain evidence="11 12">cv. Gransden 2004</strain>
    </source>
</reference>
<dbReference type="EnsemblPlants" id="Pp3c7_23490V3.2">
    <property type="protein sequence ID" value="Pp3c7_23490V3.2"/>
    <property type="gene ID" value="Pp3c7_23490"/>
</dbReference>
<evidence type="ECO:0000256" key="3">
    <source>
        <dbReference type="ARBA" id="ARBA00023015"/>
    </source>
</evidence>
<evidence type="ECO:0000256" key="2">
    <source>
        <dbReference type="ARBA" id="ARBA00022737"/>
    </source>
</evidence>
<evidence type="ECO:0000259" key="9">
    <source>
        <dbReference type="PROSITE" id="PS51294"/>
    </source>
</evidence>
<feature type="domain" description="Myb-like" evidence="8">
    <location>
        <begin position="12"/>
        <end position="64"/>
    </location>
</feature>
<dbReference type="GO" id="GO:0005634">
    <property type="term" value="C:nucleus"/>
    <property type="evidence" value="ECO:0007669"/>
    <property type="project" value="UniProtKB-SubCell"/>
</dbReference>
<dbReference type="InterPro" id="IPR015495">
    <property type="entry name" value="Myb_TF_plants"/>
</dbReference>
<dbReference type="Proteomes" id="UP000006727">
    <property type="component" value="Chromosome 7"/>
</dbReference>
<dbReference type="InterPro" id="IPR001005">
    <property type="entry name" value="SANT/Myb"/>
</dbReference>
<dbReference type="GO" id="GO:0000976">
    <property type="term" value="F:transcription cis-regulatory region binding"/>
    <property type="evidence" value="ECO:0007669"/>
    <property type="project" value="UniProtKB-ARBA"/>
</dbReference>
<keyword evidence="12" id="KW-1185">Reference proteome</keyword>
<gene>
    <name evidence="11" type="primary">LOC112284400</name>
    <name evidence="10" type="ORF">PHYPA_010758</name>
</gene>
<evidence type="ECO:0000256" key="7">
    <source>
        <dbReference type="SAM" id="MobiDB-lite"/>
    </source>
</evidence>
<proteinExistence type="predicted"/>
<feature type="domain" description="Myb-like" evidence="8">
    <location>
        <begin position="65"/>
        <end position="115"/>
    </location>
</feature>
<evidence type="ECO:0000256" key="6">
    <source>
        <dbReference type="ARBA" id="ARBA00023242"/>
    </source>
</evidence>
<keyword evidence="2" id="KW-0677">Repeat</keyword>
<feature type="region of interest" description="Disordered" evidence="7">
    <location>
        <begin position="1"/>
        <end position="21"/>
    </location>
</feature>
<organism evidence="10">
    <name type="scientific">Physcomitrium patens</name>
    <name type="common">Spreading-leaved earth moss</name>
    <name type="synonym">Physcomitrella patens</name>
    <dbReference type="NCBI Taxonomy" id="3218"/>
    <lineage>
        <taxon>Eukaryota</taxon>
        <taxon>Viridiplantae</taxon>
        <taxon>Streptophyta</taxon>
        <taxon>Embryophyta</taxon>
        <taxon>Bryophyta</taxon>
        <taxon>Bryophytina</taxon>
        <taxon>Bryopsida</taxon>
        <taxon>Funariidae</taxon>
        <taxon>Funariales</taxon>
        <taxon>Funariaceae</taxon>
        <taxon>Physcomitrium</taxon>
    </lineage>
</organism>
<protein>
    <submittedName>
        <fullName evidence="10 11">Uncharacterized protein</fullName>
    </submittedName>
</protein>
<evidence type="ECO:0000256" key="4">
    <source>
        <dbReference type="ARBA" id="ARBA00023125"/>
    </source>
</evidence>
<dbReference type="PaxDb" id="3218-PP1S2_55V6.1"/>
<dbReference type="Pfam" id="PF00249">
    <property type="entry name" value="Myb_DNA-binding"/>
    <property type="match status" value="2"/>
</dbReference>
<name>A0A2K1KCT5_PHYPA</name>
<dbReference type="SMART" id="SM00717">
    <property type="entry name" value="SANT"/>
    <property type="match status" value="2"/>
</dbReference>
<dbReference type="PANTHER" id="PTHR10641">
    <property type="entry name" value="MYB FAMILY TRANSCRIPTION FACTOR"/>
    <property type="match status" value="1"/>
</dbReference>
<dbReference type="SUPFAM" id="SSF46689">
    <property type="entry name" value="Homeodomain-like"/>
    <property type="match status" value="1"/>
</dbReference>
<dbReference type="Gramene" id="Pp3c7_23490V3.2">
    <property type="protein sequence ID" value="Pp3c7_23490V3.2"/>
    <property type="gene ID" value="Pp3c7_23490"/>
</dbReference>
<dbReference type="FunFam" id="1.10.10.60:FF:000001">
    <property type="entry name" value="MYB-related transcription factor"/>
    <property type="match status" value="1"/>
</dbReference>
<dbReference type="GeneID" id="112284400"/>
<comment type="subcellular location">
    <subcellularLocation>
        <location evidence="1">Nucleus</location>
    </subcellularLocation>
</comment>
<dbReference type="EnsemblPlants" id="Pp3c7_23490V3.1">
    <property type="protein sequence ID" value="Pp3c7_23490V3.1"/>
    <property type="gene ID" value="Pp3c7_23490"/>
</dbReference>
<dbReference type="PROSITE" id="PS51294">
    <property type="entry name" value="HTH_MYB"/>
    <property type="match status" value="2"/>
</dbReference>
<evidence type="ECO:0000256" key="5">
    <source>
        <dbReference type="ARBA" id="ARBA00023163"/>
    </source>
</evidence>
<keyword evidence="4" id="KW-0238">DNA-binding</keyword>
<evidence type="ECO:0000256" key="1">
    <source>
        <dbReference type="ARBA" id="ARBA00004123"/>
    </source>
</evidence>
<dbReference type="OrthoDB" id="2143914at2759"/>
<reference evidence="11" key="3">
    <citation type="submission" date="2020-12" db="UniProtKB">
        <authorList>
            <consortium name="EnsemblPlants"/>
        </authorList>
    </citation>
    <scope>IDENTIFICATION</scope>
</reference>
<dbReference type="Gene3D" id="1.10.10.60">
    <property type="entry name" value="Homeodomain-like"/>
    <property type="match status" value="2"/>
</dbReference>